<evidence type="ECO:0000256" key="2">
    <source>
        <dbReference type="ARBA" id="ARBA00004123"/>
    </source>
</evidence>
<keyword evidence="11" id="KW-1185">Reference proteome</keyword>
<feature type="compositionally biased region" description="Acidic residues" evidence="8">
    <location>
        <begin position="382"/>
        <end position="391"/>
    </location>
</feature>
<comment type="subcellular location">
    <subcellularLocation>
        <location evidence="3">Cytoplasm</location>
    </subcellularLocation>
    <subcellularLocation>
        <location evidence="2">Nucleus</location>
    </subcellularLocation>
</comment>
<accession>A0A165RIR1</accession>
<evidence type="ECO:0000256" key="4">
    <source>
        <dbReference type="ARBA" id="ARBA00009461"/>
    </source>
</evidence>
<keyword evidence="7" id="KW-0539">Nucleus</keyword>
<evidence type="ECO:0000256" key="8">
    <source>
        <dbReference type="SAM" id="MobiDB-lite"/>
    </source>
</evidence>
<dbReference type="Proteomes" id="UP000076727">
    <property type="component" value="Unassembled WGS sequence"/>
</dbReference>
<evidence type="ECO:0000256" key="3">
    <source>
        <dbReference type="ARBA" id="ARBA00004496"/>
    </source>
</evidence>
<comment type="similarity">
    <text evidence="4">Belongs to the RTC4 family.</text>
</comment>
<feature type="region of interest" description="Disordered" evidence="8">
    <location>
        <begin position="746"/>
        <end position="933"/>
    </location>
</feature>
<feature type="compositionally biased region" description="Polar residues" evidence="8">
    <location>
        <begin position="888"/>
        <end position="903"/>
    </location>
</feature>
<evidence type="ECO:0000256" key="1">
    <source>
        <dbReference type="ARBA" id="ARBA00002738"/>
    </source>
</evidence>
<feature type="region of interest" description="Disordered" evidence="8">
    <location>
        <begin position="406"/>
        <end position="435"/>
    </location>
</feature>
<name>A0A165RIR1_9APHY</name>
<feature type="compositionally biased region" description="Polar residues" evidence="8">
    <location>
        <begin position="350"/>
        <end position="364"/>
    </location>
</feature>
<feature type="compositionally biased region" description="Basic residues" evidence="8">
    <location>
        <begin position="38"/>
        <end position="48"/>
    </location>
</feature>
<gene>
    <name evidence="10" type="ORF">DAEQUDRAFT_764374</name>
</gene>
<comment type="function">
    <text evidence="1">May be involved in a process influencing telomere capping.</text>
</comment>
<protein>
    <recommendedName>
        <fullName evidence="5">Restriction of telomere capping protein 4</fullName>
    </recommendedName>
</protein>
<feature type="compositionally biased region" description="Low complexity" evidence="8">
    <location>
        <begin position="291"/>
        <end position="300"/>
    </location>
</feature>
<organism evidence="10 11">
    <name type="scientific">Daedalea quercina L-15889</name>
    <dbReference type="NCBI Taxonomy" id="1314783"/>
    <lineage>
        <taxon>Eukaryota</taxon>
        <taxon>Fungi</taxon>
        <taxon>Dikarya</taxon>
        <taxon>Basidiomycota</taxon>
        <taxon>Agaricomycotina</taxon>
        <taxon>Agaricomycetes</taxon>
        <taxon>Polyporales</taxon>
        <taxon>Fomitopsis</taxon>
    </lineage>
</organism>
<feature type="compositionally biased region" description="Basic residues" evidence="8">
    <location>
        <begin position="990"/>
        <end position="999"/>
    </location>
</feature>
<dbReference type="AlphaFoldDB" id="A0A165RIR1"/>
<feature type="region of interest" description="Disordered" evidence="8">
    <location>
        <begin position="31"/>
        <end position="393"/>
    </location>
</feature>
<keyword evidence="6" id="KW-0963">Cytoplasm</keyword>
<evidence type="ECO:0000256" key="7">
    <source>
        <dbReference type="ARBA" id="ARBA00023242"/>
    </source>
</evidence>
<evidence type="ECO:0000256" key="5">
    <source>
        <dbReference type="ARBA" id="ARBA00015162"/>
    </source>
</evidence>
<feature type="compositionally biased region" description="Basic and acidic residues" evidence="8">
    <location>
        <begin position="199"/>
        <end position="225"/>
    </location>
</feature>
<evidence type="ECO:0000256" key="6">
    <source>
        <dbReference type="ARBA" id="ARBA00022490"/>
    </source>
</evidence>
<dbReference type="InterPro" id="IPR028094">
    <property type="entry name" value="RTC4_C"/>
</dbReference>
<dbReference type="InterPro" id="IPR039024">
    <property type="entry name" value="RTC4"/>
</dbReference>
<dbReference type="Pfam" id="PF14474">
    <property type="entry name" value="RTC4"/>
    <property type="match status" value="1"/>
</dbReference>
<sequence length="1020" mass="113275">MDRGTRRQNNGKVSKECSEEGVIVNGELHTFHPDYKPKKLPAFKKNKKPASDASLPASQSSQTSTTSTKVTVGRGTRPSPPRPRRAPSPELSVATTSRAYTAAHGTYQPLNELHPNRRRTPSPVDIDSSPEQSTPRPPTSQRPKPRPVNRPANTYTQLRKSQDVIDVDPDYGEVRGRPGPRQTKRRKASPALSESEYENSSRNKRSERAKGKGKGRERESAKPDKYPSTLSYHGSDEEPSRRFSRGNAKEQTRTVKAARQAEFPLPPPLTSQTPQRLVKGRELQDFPMGSPSPSSSQTSQRRAKPGEPEEFPMDSYSPLSSQKSQGRPEASKSGAFPLFSSVLSLPEKGSLQSRSKKTISSSQKSRVHKGAALSSAESSTDNGDDGDDGEELQPFPLQTQLLESIGRSPPKRSEGQNSDLDDDEATRARKRRRADAAPNEILADILRAGEGPEFDEDDMVLLGREIDPHTLCPWCDERLPAAPSPHLESLITTARNASVRNPRPTNPLGLRAPVGMFVSVCQRHRFESHQVPKAQARGWPTKIDWERVPLRIKTLKPRLQEIIDDVDEDFLLGVQRRDDVEDDDSDKWADRPRKGSVFWRDVAKNVRKSGSRKATGVAGQLANFNKTQPGYYGELGYVIIHQTMYDMFPPASFSPDSTLPLNPNDFIQLILIPEATVSLIMEDMGQTREEAVVTLRDSAEYGVAMFPDDQTEGANAVDQGEQIIMKRAEARRRELEVEDRIEEELLLASSQGTEPVNGRPKPRRKMRQGATSLQLESEKSDPEVVVPDPSGKRKTTRKRSNNDSHGPTDSEASDAPSTSRTDAYSSGGRRVTRSQSRACSVTTNSDVDMDVSDHARSVDKPRPRPKARLKQADALAVDKLTDRANVGRAQTNGSYDLFPTSSPEPVPEVHWDEKGVTREGSTIDEERTPRPSKTLRRAFAASKKANVFPLQMARERHVQSSDDKHSRTMRADSRSDPMVEDENPVSGRVRVSRTPKSSRRAPLQRTEDHGWLLDDPGPGE</sequence>
<reference evidence="10 11" key="1">
    <citation type="journal article" date="2016" name="Mol. Biol. Evol.">
        <title>Comparative Genomics of Early-Diverging Mushroom-Forming Fungi Provides Insights into the Origins of Lignocellulose Decay Capabilities.</title>
        <authorList>
            <person name="Nagy L.G."/>
            <person name="Riley R."/>
            <person name="Tritt A."/>
            <person name="Adam C."/>
            <person name="Daum C."/>
            <person name="Floudas D."/>
            <person name="Sun H."/>
            <person name="Yadav J.S."/>
            <person name="Pangilinan J."/>
            <person name="Larsson K.H."/>
            <person name="Matsuura K."/>
            <person name="Barry K."/>
            <person name="Labutti K."/>
            <person name="Kuo R."/>
            <person name="Ohm R.A."/>
            <person name="Bhattacharya S.S."/>
            <person name="Shirouzu T."/>
            <person name="Yoshinaga Y."/>
            <person name="Martin F.M."/>
            <person name="Grigoriev I.V."/>
            <person name="Hibbett D.S."/>
        </authorList>
    </citation>
    <scope>NUCLEOTIDE SEQUENCE [LARGE SCALE GENOMIC DNA]</scope>
    <source>
        <strain evidence="10 11">L-15889</strain>
    </source>
</reference>
<feature type="compositionally biased region" description="Polar residues" evidence="8">
    <location>
        <begin position="815"/>
        <end position="824"/>
    </location>
</feature>
<dbReference type="OrthoDB" id="128308at2759"/>
<feature type="region of interest" description="Disordered" evidence="8">
    <location>
        <begin position="946"/>
        <end position="1020"/>
    </location>
</feature>
<dbReference type="GO" id="GO:0005634">
    <property type="term" value="C:nucleus"/>
    <property type="evidence" value="ECO:0007669"/>
    <property type="project" value="UniProtKB-SubCell"/>
</dbReference>
<dbReference type="STRING" id="1314783.A0A165RIR1"/>
<feature type="compositionally biased region" description="Polar residues" evidence="8">
    <location>
        <begin position="833"/>
        <end position="846"/>
    </location>
</feature>
<feature type="compositionally biased region" description="Basic and acidic residues" evidence="8">
    <location>
        <begin position="851"/>
        <end position="862"/>
    </location>
</feature>
<dbReference type="PANTHER" id="PTHR41391:SF1">
    <property type="entry name" value="RESTRICTION OF TELOMERE CAPPING PROTEIN 4"/>
    <property type="match status" value="1"/>
</dbReference>
<dbReference type="PANTHER" id="PTHR41391">
    <property type="entry name" value="RESTRICTION OF TELOMERE CAPPING PROTEIN 4"/>
    <property type="match status" value="1"/>
</dbReference>
<dbReference type="SMART" id="SM01312">
    <property type="entry name" value="RTC4"/>
    <property type="match status" value="1"/>
</dbReference>
<dbReference type="GO" id="GO:0005737">
    <property type="term" value="C:cytoplasm"/>
    <property type="evidence" value="ECO:0007669"/>
    <property type="project" value="UniProtKB-SubCell"/>
</dbReference>
<dbReference type="EMBL" id="KV429049">
    <property type="protein sequence ID" value="KZT70805.1"/>
    <property type="molecule type" value="Genomic_DNA"/>
</dbReference>
<evidence type="ECO:0000313" key="11">
    <source>
        <dbReference type="Proteomes" id="UP000076727"/>
    </source>
</evidence>
<proteinExistence type="inferred from homology"/>
<feature type="compositionally biased region" description="Basic and acidic residues" evidence="8">
    <location>
        <begin position="953"/>
        <end position="977"/>
    </location>
</feature>
<feature type="compositionally biased region" description="Basic and acidic residues" evidence="8">
    <location>
        <begin position="907"/>
        <end position="917"/>
    </location>
</feature>
<feature type="domain" description="Restriction of telomere capping protein 4 C-terminal" evidence="9">
    <location>
        <begin position="562"/>
        <end position="708"/>
    </location>
</feature>
<evidence type="ECO:0000313" key="10">
    <source>
        <dbReference type="EMBL" id="KZT70805.1"/>
    </source>
</evidence>
<evidence type="ECO:0000259" key="9">
    <source>
        <dbReference type="SMART" id="SM01312"/>
    </source>
</evidence>
<feature type="compositionally biased region" description="Basic and acidic residues" evidence="8">
    <location>
        <begin position="234"/>
        <end position="253"/>
    </location>
</feature>
<feature type="compositionally biased region" description="Low complexity" evidence="8">
    <location>
        <begin position="58"/>
        <end position="68"/>
    </location>
</feature>